<dbReference type="Proteomes" id="UP001307849">
    <property type="component" value="Unassembled WGS sequence"/>
</dbReference>
<reference evidence="1 2" key="1">
    <citation type="submission" date="2019-10" db="EMBL/GenBank/DDBJ databases">
        <authorList>
            <person name="Palmer J.M."/>
        </authorList>
    </citation>
    <scope>NUCLEOTIDE SEQUENCE [LARGE SCALE GENOMIC DNA]</scope>
    <source>
        <strain evidence="1 2">TWF506</strain>
    </source>
</reference>
<name>A0AAN8NDU3_9PEZI</name>
<comment type="caution">
    <text evidence="1">The sequence shown here is derived from an EMBL/GenBank/DDBJ whole genome shotgun (WGS) entry which is preliminary data.</text>
</comment>
<evidence type="ECO:0000313" key="2">
    <source>
        <dbReference type="Proteomes" id="UP001307849"/>
    </source>
</evidence>
<organism evidence="1 2">
    <name type="scientific">Arthrobotrys conoides</name>
    <dbReference type="NCBI Taxonomy" id="74498"/>
    <lineage>
        <taxon>Eukaryota</taxon>
        <taxon>Fungi</taxon>
        <taxon>Dikarya</taxon>
        <taxon>Ascomycota</taxon>
        <taxon>Pezizomycotina</taxon>
        <taxon>Orbiliomycetes</taxon>
        <taxon>Orbiliales</taxon>
        <taxon>Orbiliaceae</taxon>
        <taxon>Arthrobotrys</taxon>
    </lineage>
</organism>
<dbReference type="AlphaFoldDB" id="A0AAN8NDU3"/>
<gene>
    <name evidence="1" type="ORF">TWF506_008038</name>
</gene>
<accession>A0AAN8NDU3</accession>
<proteinExistence type="predicted"/>
<protein>
    <submittedName>
        <fullName evidence="1">Uncharacterized protein</fullName>
    </submittedName>
</protein>
<keyword evidence="2" id="KW-1185">Reference proteome</keyword>
<sequence>MDLSVQNVVPGNTSHEWSVPETFTISPPTMGVLLSHQPLDDRFRWSHNSTLCKFLTGDSSGYIEIYPSGYDYDLTHTLYYVPEQNPPRTVPTSELTIDGVELVGITQLDKHSMAAFLETVIGPARKSSVACTKSLTSRQIEDFIEPEMNRKNSSYMHKLEPDRMKGNEREEYETLQRMRRRGLKLTSASEIWVAECGMDWPDFFFGKRENTGSTELEYGTGPKSDTSWADYWKWMASNSSKA</sequence>
<evidence type="ECO:0000313" key="1">
    <source>
        <dbReference type="EMBL" id="KAK6513601.1"/>
    </source>
</evidence>
<dbReference type="EMBL" id="JAVHJM010000005">
    <property type="protein sequence ID" value="KAK6513601.1"/>
    <property type="molecule type" value="Genomic_DNA"/>
</dbReference>